<organism evidence="3 4">
    <name type="scientific">Geoalkalibacter halelectricus</name>
    <dbReference type="NCBI Taxonomy" id="2847045"/>
    <lineage>
        <taxon>Bacteria</taxon>
        <taxon>Pseudomonadati</taxon>
        <taxon>Thermodesulfobacteriota</taxon>
        <taxon>Desulfuromonadia</taxon>
        <taxon>Desulfuromonadales</taxon>
        <taxon>Geoalkalibacteraceae</taxon>
        <taxon>Geoalkalibacter</taxon>
    </lineage>
</organism>
<proteinExistence type="predicted"/>
<evidence type="ECO:0000259" key="2">
    <source>
        <dbReference type="Pfam" id="PF12146"/>
    </source>
</evidence>
<dbReference type="Gene3D" id="3.40.50.1820">
    <property type="entry name" value="alpha/beta hydrolase"/>
    <property type="match status" value="1"/>
</dbReference>
<evidence type="ECO:0000256" key="1">
    <source>
        <dbReference type="SAM" id="SignalP"/>
    </source>
</evidence>
<dbReference type="PANTHER" id="PTHR12277:SF79">
    <property type="entry name" value="XAA-PRO DIPEPTIDYL-PEPTIDASE-RELATED"/>
    <property type="match status" value="1"/>
</dbReference>
<dbReference type="Pfam" id="PF12146">
    <property type="entry name" value="Hydrolase_4"/>
    <property type="match status" value="1"/>
</dbReference>
<gene>
    <name evidence="3" type="ORF">L9S41_08395</name>
</gene>
<name>A0ABY5ZTZ6_9BACT</name>
<dbReference type="Proteomes" id="UP001060414">
    <property type="component" value="Chromosome"/>
</dbReference>
<dbReference type="EMBL" id="CP092109">
    <property type="protein sequence ID" value="UWZ81400.1"/>
    <property type="molecule type" value="Genomic_DNA"/>
</dbReference>
<dbReference type="RefSeq" id="WP_260749775.1">
    <property type="nucleotide sequence ID" value="NZ_CP092109.1"/>
</dbReference>
<feature type="signal peptide" evidence="1">
    <location>
        <begin position="1"/>
        <end position="29"/>
    </location>
</feature>
<dbReference type="InterPro" id="IPR022742">
    <property type="entry name" value="Hydrolase_4"/>
</dbReference>
<dbReference type="PANTHER" id="PTHR12277">
    <property type="entry name" value="ALPHA/BETA HYDROLASE DOMAIN-CONTAINING PROTEIN"/>
    <property type="match status" value="1"/>
</dbReference>
<keyword evidence="1" id="KW-0732">Signal</keyword>
<protein>
    <submittedName>
        <fullName evidence="3">Alpha/beta hydrolase</fullName>
    </submittedName>
</protein>
<reference evidence="3" key="1">
    <citation type="journal article" date="2022" name="Environ. Microbiol.">
        <title>Geoalkalibacter halelectricus SAP #1 sp. nov. possessing extracellular electron transfer and mineral#reducing capabilities from a haloalkaline environment.</title>
        <authorList>
            <person name="Yadav S."/>
            <person name="Singh R."/>
            <person name="Sundharam S.S."/>
            <person name="Chaudhary S."/>
            <person name="Krishnamurthi S."/>
            <person name="Patil S.A."/>
        </authorList>
    </citation>
    <scope>NUCLEOTIDE SEQUENCE</scope>
    <source>
        <strain evidence="3">SAP-1</strain>
    </source>
</reference>
<dbReference type="GO" id="GO:0016787">
    <property type="term" value="F:hydrolase activity"/>
    <property type="evidence" value="ECO:0007669"/>
    <property type="project" value="UniProtKB-KW"/>
</dbReference>
<feature type="chain" id="PRO_5047233773" evidence="1">
    <location>
        <begin position="30"/>
        <end position="284"/>
    </location>
</feature>
<keyword evidence="4" id="KW-1185">Reference proteome</keyword>
<accession>A0ABY5ZTZ6</accession>
<keyword evidence="3" id="KW-0378">Hydrolase</keyword>
<feature type="domain" description="Serine aminopeptidase S33" evidence="2">
    <location>
        <begin position="83"/>
        <end position="203"/>
    </location>
</feature>
<dbReference type="InterPro" id="IPR029058">
    <property type="entry name" value="AB_hydrolase_fold"/>
</dbReference>
<evidence type="ECO:0000313" key="4">
    <source>
        <dbReference type="Proteomes" id="UP001060414"/>
    </source>
</evidence>
<evidence type="ECO:0000313" key="3">
    <source>
        <dbReference type="EMBL" id="UWZ81400.1"/>
    </source>
</evidence>
<sequence>MRNPFVQRLRFGPAALLLLVLLAPAPTEAALEHTFLFFPTAQILWTPDQRGLPYEDVWLDTEDGVRVHAWFVPGRADDDLPALLFFHGNAGNISHRVHNLELLHHRLGLPVLILSYRGYGQSQGRAGEQGLYKDARAAQAWLEQRGYGAERQIYFGRSIGAAVALQLAVERPPAGLILESPFTSIADMGRHHYRFLYALLGWMVDARFDNRSKIDAIRSPLMIIHGQRDNIVPPRMGEELHDLAPQPKKLVWLPRAGHNDTLDANPDIYWDAWREFLDTLATNR</sequence>
<dbReference type="SUPFAM" id="SSF53474">
    <property type="entry name" value="alpha/beta-Hydrolases"/>
    <property type="match status" value="1"/>
</dbReference>